<reference evidence="2 3" key="1">
    <citation type="submission" date="2017-01" db="EMBL/GenBank/DDBJ databases">
        <authorList>
            <person name="Mah S.A."/>
            <person name="Swanson W.J."/>
            <person name="Moy G.W."/>
            <person name="Vacquier V.D."/>
        </authorList>
    </citation>
    <scope>NUCLEOTIDE SEQUENCE [LARGE SCALE GENOMIC DNA]</scope>
    <source>
        <strain evidence="2 3">GSMNP</strain>
    </source>
</reference>
<accession>A0A1R1XJC9</accession>
<proteinExistence type="predicted"/>
<dbReference type="AlphaFoldDB" id="A0A1R1XJC9"/>
<gene>
    <name evidence="2" type="ORF">AYI70_g7706</name>
</gene>
<keyword evidence="3" id="KW-1185">Reference proteome</keyword>
<dbReference type="Proteomes" id="UP000187283">
    <property type="component" value="Unassembled WGS sequence"/>
</dbReference>
<organism evidence="2 3">
    <name type="scientific">Smittium culicis</name>
    <dbReference type="NCBI Taxonomy" id="133412"/>
    <lineage>
        <taxon>Eukaryota</taxon>
        <taxon>Fungi</taxon>
        <taxon>Fungi incertae sedis</taxon>
        <taxon>Zoopagomycota</taxon>
        <taxon>Kickxellomycotina</taxon>
        <taxon>Harpellomycetes</taxon>
        <taxon>Harpellales</taxon>
        <taxon>Legeriomycetaceae</taxon>
        <taxon>Smittium</taxon>
    </lineage>
</organism>
<feature type="region of interest" description="Disordered" evidence="1">
    <location>
        <begin position="1"/>
        <end position="76"/>
    </location>
</feature>
<evidence type="ECO:0000313" key="2">
    <source>
        <dbReference type="EMBL" id="OMJ14739.1"/>
    </source>
</evidence>
<name>A0A1R1XJC9_9FUNG</name>
<feature type="compositionally biased region" description="Basic and acidic residues" evidence="1">
    <location>
        <begin position="13"/>
        <end position="30"/>
    </location>
</feature>
<protein>
    <submittedName>
        <fullName evidence="2">Uncharacterized protein</fullName>
    </submittedName>
</protein>
<comment type="caution">
    <text evidence="2">The sequence shown here is derived from an EMBL/GenBank/DDBJ whole genome shotgun (WGS) entry which is preliminary data.</text>
</comment>
<evidence type="ECO:0000313" key="3">
    <source>
        <dbReference type="Proteomes" id="UP000187283"/>
    </source>
</evidence>
<sequence>MEDSKSRISKIKSKNEQNFKKTDQDREHASTNKMIGSSSKHDPKMNQLRPQISKPNTTSAFGKQNTQITSKKTLML</sequence>
<evidence type="ECO:0000256" key="1">
    <source>
        <dbReference type="SAM" id="MobiDB-lite"/>
    </source>
</evidence>
<dbReference type="EMBL" id="LSSN01002927">
    <property type="protein sequence ID" value="OMJ14739.1"/>
    <property type="molecule type" value="Genomic_DNA"/>
</dbReference>
<feature type="compositionally biased region" description="Polar residues" evidence="1">
    <location>
        <begin position="48"/>
        <end position="76"/>
    </location>
</feature>